<evidence type="ECO:0000256" key="10">
    <source>
        <dbReference type="ARBA" id="ARBA00061478"/>
    </source>
</evidence>
<dbReference type="InterPro" id="IPR003439">
    <property type="entry name" value="ABC_transporter-like_ATP-bd"/>
</dbReference>
<dbReference type="Proteomes" id="UP000659047">
    <property type="component" value="Unassembled WGS sequence"/>
</dbReference>
<sequence length="638" mass="71870">MSLISMHGAWLSFSDAPLLDNAELHIEDNERVCLVGRNGAGKSTLMKILNREVPLDDGKIIYEQDLIVARLQQDPPRNVSGSVYDFVAEGVQEQAEYLKDYHRLSQTVMADPSEKNLNALAKIQETLDNQGLWQLESRISEVVAQLGLEADMPLSSLSGGWLRKAALGRALVSSPRVLLLDEPTNHLDIETIDWLENFLKSFGGTIVFISHDRAFIRNMATRIVDLDRGKLISYPGDYDRYLLDKEEALRVEELQNAEFDRKLAQEEVWIRQGIKARRTRNEGRVRALKAMRRERSERRDVMGAAKMQVEEASRSGKIVFEMENLSYGIGERTLVKNFSAQVQRGDKIALVGPNGCGKTTLLRLMLGDLAPVAGRVHTGTKLEIAYFDQHRAALDPDRTVMDNLAEGKQEVVVNGKPRHVLSYLQDFLFHPKRAMTPVRALSGGERNRLLLARLFLRPSNLLILDEPTNDLDVETLELLEELIDSYQGTVLLVSHDRQFVDNTVTECWIFEGEGRIGQYVGGYHDAREQQAYTQPLRQSAAPKAEEKKTPVKNEPAKRGAPASKLSYNLQRELEALPQKMEDLEAGLEALQARVSDADFFNQPHEVTQKVLSDLAAAEQALETAFERWEYLESLKNGG</sequence>
<keyword evidence="3 11" id="KW-0547">Nucleotide-binding</keyword>
<dbReference type="GO" id="GO:0043022">
    <property type="term" value="F:ribosome binding"/>
    <property type="evidence" value="ECO:0007669"/>
    <property type="project" value="UniProtKB-UniRule"/>
</dbReference>
<dbReference type="GO" id="GO:0003677">
    <property type="term" value="F:DNA binding"/>
    <property type="evidence" value="ECO:0007669"/>
    <property type="project" value="UniProtKB-UniRule"/>
</dbReference>
<evidence type="ECO:0000256" key="11">
    <source>
        <dbReference type="HAMAP-Rule" id="MF_00848"/>
    </source>
</evidence>
<keyword evidence="2 11" id="KW-0677">Repeat</keyword>
<dbReference type="InterPro" id="IPR003593">
    <property type="entry name" value="AAA+_ATPase"/>
</dbReference>
<dbReference type="InterPro" id="IPR051309">
    <property type="entry name" value="ABCF_ATPase"/>
</dbReference>
<proteinExistence type="inferred from homology"/>
<comment type="catalytic activity">
    <reaction evidence="9 11">
        <text>ATP + H2O = ADP + phosphate + H(+)</text>
        <dbReference type="Rhea" id="RHEA:13065"/>
        <dbReference type="ChEBI" id="CHEBI:15377"/>
        <dbReference type="ChEBI" id="CHEBI:15378"/>
        <dbReference type="ChEBI" id="CHEBI:30616"/>
        <dbReference type="ChEBI" id="CHEBI:43474"/>
        <dbReference type="ChEBI" id="CHEBI:456216"/>
    </reaction>
</comment>
<name>A0A8K0XY38_9ENTR</name>
<evidence type="ECO:0000256" key="12">
    <source>
        <dbReference type="SAM" id="MobiDB-lite"/>
    </source>
</evidence>
<dbReference type="AlphaFoldDB" id="A0A8K0XY38"/>
<dbReference type="Gene3D" id="1.10.287.380">
    <property type="entry name" value="Valyl-tRNA synthetase, C-terminal domain"/>
    <property type="match status" value="1"/>
</dbReference>
<dbReference type="SMART" id="SM00382">
    <property type="entry name" value="AAA"/>
    <property type="match status" value="2"/>
</dbReference>
<dbReference type="Gene3D" id="3.40.50.300">
    <property type="entry name" value="P-loop containing nucleotide triphosphate hydrolases"/>
    <property type="match status" value="2"/>
</dbReference>
<dbReference type="GO" id="GO:0005524">
    <property type="term" value="F:ATP binding"/>
    <property type="evidence" value="ECO:0007669"/>
    <property type="project" value="UniProtKB-UniRule"/>
</dbReference>
<evidence type="ECO:0000256" key="2">
    <source>
        <dbReference type="ARBA" id="ARBA00022737"/>
    </source>
</evidence>
<reference evidence="14" key="1">
    <citation type="submission" date="2021-01" db="EMBL/GenBank/DDBJ databases">
        <title>Intestinitalea alba gen. nov., sp. nov., a novel genus of the family Enterobacteriaceae, isolated from the gut of the plastic-eating mealworm Tenebrio molitor L.</title>
        <authorList>
            <person name="Yang Y."/>
        </authorList>
    </citation>
    <scope>NUCLEOTIDE SEQUENCE</scope>
    <source>
        <strain evidence="14">BIT-L3</strain>
    </source>
</reference>
<dbReference type="CDD" id="cd03221">
    <property type="entry name" value="ABCF_EF-3"/>
    <property type="match status" value="2"/>
</dbReference>
<dbReference type="InterPro" id="IPR027417">
    <property type="entry name" value="P-loop_NTPase"/>
</dbReference>
<evidence type="ECO:0000259" key="13">
    <source>
        <dbReference type="PROSITE" id="PS50893"/>
    </source>
</evidence>
<dbReference type="InterPro" id="IPR043686">
    <property type="entry name" value="Uup"/>
</dbReference>
<dbReference type="SUPFAM" id="SSF52540">
    <property type="entry name" value="P-loop containing nucleoside triphosphate hydrolases"/>
    <property type="match status" value="2"/>
</dbReference>
<evidence type="ECO:0000256" key="9">
    <source>
        <dbReference type="ARBA" id="ARBA00049360"/>
    </source>
</evidence>
<dbReference type="FunFam" id="3.40.50.300:FF:000309">
    <property type="entry name" value="ABC transporter ATP-binding protein"/>
    <property type="match status" value="1"/>
</dbReference>
<evidence type="ECO:0000256" key="4">
    <source>
        <dbReference type="ARBA" id="ARBA00022763"/>
    </source>
</evidence>
<dbReference type="GO" id="GO:0005737">
    <property type="term" value="C:cytoplasm"/>
    <property type="evidence" value="ECO:0007669"/>
    <property type="project" value="UniProtKB-SubCell"/>
</dbReference>
<keyword evidence="15" id="KW-1185">Reference proteome</keyword>
<gene>
    <name evidence="11" type="primary">uup</name>
    <name evidence="14" type="ORF">JJB97_13370</name>
</gene>
<dbReference type="FunFam" id="3.40.50.300:FF:000011">
    <property type="entry name" value="Putative ABC transporter ATP-binding component"/>
    <property type="match status" value="1"/>
</dbReference>
<feature type="compositionally biased region" description="Basic and acidic residues" evidence="12">
    <location>
        <begin position="543"/>
        <end position="557"/>
    </location>
</feature>
<dbReference type="PROSITE" id="PS50893">
    <property type="entry name" value="ABC_TRANSPORTER_2"/>
    <property type="match status" value="2"/>
</dbReference>
<dbReference type="FunFam" id="1.10.287.380:FF:000003">
    <property type="entry name" value="ABC transporter ATP-binding protein uup"/>
    <property type="match status" value="1"/>
</dbReference>
<dbReference type="InterPro" id="IPR032781">
    <property type="entry name" value="ABC_tran_Xtn"/>
</dbReference>
<comment type="caution">
    <text evidence="14">The sequence shown here is derived from an EMBL/GenBank/DDBJ whole genome shotgun (WGS) entry which is preliminary data.</text>
</comment>
<keyword evidence="8 11" id="KW-0234">DNA repair</keyword>
<comment type="function">
    <text evidence="11">Probably plays a role in ribosome assembly or function. May be involved in resolution of branched DNA intermediates that result from template switching in postreplication gaps. Binds DNA and has ATPase activity.</text>
</comment>
<dbReference type="PROSITE" id="PS00211">
    <property type="entry name" value="ABC_TRANSPORTER_1"/>
    <property type="match status" value="2"/>
</dbReference>
<feature type="domain" description="ABC transporter" evidence="13">
    <location>
        <begin position="320"/>
        <end position="538"/>
    </location>
</feature>
<accession>A0A8K0XY38</accession>
<keyword evidence="1 11" id="KW-0963">Cytoplasm</keyword>
<comment type="subcellular location">
    <subcellularLocation>
        <location evidence="11">Cytoplasm</location>
    </subcellularLocation>
    <text evidence="11">Associates with ribosomes.</text>
</comment>
<evidence type="ECO:0000313" key="15">
    <source>
        <dbReference type="Proteomes" id="UP000659047"/>
    </source>
</evidence>
<dbReference type="EMBL" id="JAEPBH010000035">
    <property type="protein sequence ID" value="MBK4716298.1"/>
    <property type="molecule type" value="Genomic_DNA"/>
</dbReference>
<feature type="binding site" evidence="11">
    <location>
        <begin position="36"/>
        <end position="43"/>
    </location>
    <ligand>
        <name>ATP</name>
        <dbReference type="ChEBI" id="CHEBI:30616"/>
        <label>1</label>
    </ligand>
</feature>
<dbReference type="NCBIfam" id="NF008358">
    <property type="entry name" value="PRK11147.1"/>
    <property type="match status" value="1"/>
</dbReference>
<evidence type="ECO:0000256" key="1">
    <source>
        <dbReference type="ARBA" id="ARBA00022490"/>
    </source>
</evidence>
<organism evidence="14 15">
    <name type="scientific">Tenebrionibacter intestinalis</name>
    <dbReference type="NCBI Taxonomy" id="2799638"/>
    <lineage>
        <taxon>Bacteria</taxon>
        <taxon>Pseudomonadati</taxon>
        <taxon>Pseudomonadota</taxon>
        <taxon>Gammaproteobacteria</taxon>
        <taxon>Enterobacterales</taxon>
        <taxon>Enterobacteriaceae</taxon>
        <taxon>Tenebrionibacter/Tenebrionicola group</taxon>
        <taxon>Tenebrionibacter</taxon>
    </lineage>
</organism>
<keyword evidence="7 11" id="KW-0238">DNA-binding</keyword>
<evidence type="ECO:0000256" key="6">
    <source>
        <dbReference type="ARBA" id="ARBA00022840"/>
    </source>
</evidence>
<dbReference type="GO" id="GO:0016887">
    <property type="term" value="F:ATP hydrolysis activity"/>
    <property type="evidence" value="ECO:0007669"/>
    <property type="project" value="UniProtKB-UniRule"/>
</dbReference>
<dbReference type="InterPro" id="IPR017871">
    <property type="entry name" value="ABC_transporter-like_CS"/>
</dbReference>
<dbReference type="GO" id="GO:0006281">
    <property type="term" value="P:DNA repair"/>
    <property type="evidence" value="ECO:0007669"/>
    <property type="project" value="UniProtKB-KW"/>
</dbReference>
<feature type="domain" description="ABC transporter" evidence="13">
    <location>
        <begin position="1"/>
        <end position="253"/>
    </location>
</feature>
<keyword evidence="4 11" id="KW-0227">DNA damage</keyword>
<dbReference type="RefSeq" id="WP_238714504.1">
    <property type="nucleotide sequence ID" value="NZ_JAEPBH010000035.1"/>
</dbReference>
<dbReference type="Pfam" id="PF00005">
    <property type="entry name" value="ABC_tran"/>
    <property type="match status" value="2"/>
</dbReference>
<dbReference type="EC" id="3.6.1.-" evidence="11"/>
<evidence type="ECO:0000256" key="3">
    <source>
        <dbReference type="ARBA" id="ARBA00022741"/>
    </source>
</evidence>
<dbReference type="Pfam" id="PF12848">
    <property type="entry name" value="ABC_tran_Xtn"/>
    <property type="match status" value="1"/>
</dbReference>
<dbReference type="InterPro" id="IPR032524">
    <property type="entry name" value="ABC_tran_C"/>
</dbReference>
<dbReference type="InterPro" id="IPR037118">
    <property type="entry name" value="Val-tRNA_synth_C_sf"/>
</dbReference>
<keyword evidence="5 11" id="KW-0378">Hydrolase</keyword>
<comment type="similarity">
    <text evidence="10 11">Belongs to the ABC transporter superfamily. ABCF family. Uup subfamily.</text>
</comment>
<evidence type="ECO:0000256" key="7">
    <source>
        <dbReference type="ARBA" id="ARBA00023125"/>
    </source>
</evidence>
<keyword evidence="6 11" id="KW-0067">ATP-binding</keyword>
<feature type="region of interest" description="Disordered" evidence="12">
    <location>
        <begin position="534"/>
        <end position="564"/>
    </location>
</feature>
<dbReference type="PANTHER" id="PTHR42855">
    <property type="entry name" value="ABC TRANSPORTER ATP-BINDING SUBUNIT"/>
    <property type="match status" value="1"/>
</dbReference>
<dbReference type="Pfam" id="PF16326">
    <property type="entry name" value="ABC_tran_CTD"/>
    <property type="match status" value="1"/>
</dbReference>
<dbReference type="HAMAP" id="MF_00848">
    <property type="entry name" value="Uup"/>
    <property type="match status" value="1"/>
</dbReference>
<feature type="binding site" evidence="11">
    <location>
        <begin position="352"/>
        <end position="359"/>
    </location>
    <ligand>
        <name>ATP</name>
        <dbReference type="ChEBI" id="CHEBI:30616"/>
        <label>2</label>
    </ligand>
</feature>
<evidence type="ECO:0000256" key="8">
    <source>
        <dbReference type="ARBA" id="ARBA00023204"/>
    </source>
</evidence>
<evidence type="ECO:0000256" key="5">
    <source>
        <dbReference type="ARBA" id="ARBA00022801"/>
    </source>
</evidence>
<dbReference type="PANTHER" id="PTHR42855:SF1">
    <property type="entry name" value="ABC TRANSPORTER DOMAIN-CONTAINING PROTEIN"/>
    <property type="match status" value="1"/>
</dbReference>
<evidence type="ECO:0000313" key="14">
    <source>
        <dbReference type="EMBL" id="MBK4716298.1"/>
    </source>
</evidence>
<protein>
    <recommendedName>
        <fullName evidence="11">ATP-binding protein Uup</fullName>
        <ecNumber evidence="11">3.6.1.-</ecNumber>
    </recommendedName>
</protein>